<dbReference type="CDD" id="cd09021">
    <property type="entry name" value="Aldose_epim_Ec_YphB"/>
    <property type="match status" value="1"/>
</dbReference>
<dbReference type="InterPro" id="IPR014718">
    <property type="entry name" value="GH-type_carb-bd"/>
</dbReference>
<protein>
    <submittedName>
        <fullName evidence="1">Aldose 1-epimerase</fullName>
    </submittedName>
</protein>
<dbReference type="InterPro" id="IPR011013">
    <property type="entry name" value="Gal_mutarotase_sf_dom"/>
</dbReference>
<gene>
    <name evidence="1" type="ORF">H3H51_03080</name>
</gene>
<evidence type="ECO:0000313" key="2">
    <source>
        <dbReference type="Proteomes" id="UP000542720"/>
    </source>
</evidence>
<dbReference type="SUPFAM" id="SSF74650">
    <property type="entry name" value="Galactose mutarotase-like"/>
    <property type="match status" value="1"/>
</dbReference>
<dbReference type="Gene3D" id="2.70.98.10">
    <property type="match status" value="1"/>
</dbReference>
<dbReference type="GO" id="GO:0005975">
    <property type="term" value="P:carbohydrate metabolic process"/>
    <property type="evidence" value="ECO:0007669"/>
    <property type="project" value="InterPro"/>
</dbReference>
<dbReference type="InterPro" id="IPR008183">
    <property type="entry name" value="Aldose_1/G6P_1-epimerase"/>
</dbReference>
<accession>A0A7W4LJ48</accession>
<dbReference type="AlphaFoldDB" id="A0A7W4LJ48"/>
<dbReference type="Pfam" id="PF01263">
    <property type="entry name" value="Aldose_epim"/>
    <property type="match status" value="1"/>
</dbReference>
<evidence type="ECO:0000313" key="1">
    <source>
        <dbReference type="EMBL" id="MBB2493987.1"/>
    </source>
</evidence>
<proteinExistence type="predicted"/>
<dbReference type="GO" id="GO:0016853">
    <property type="term" value="F:isomerase activity"/>
    <property type="evidence" value="ECO:0007669"/>
    <property type="project" value="InterPro"/>
</dbReference>
<dbReference type="RefSeq" id="WP_183087546.1">
    <property type="nucleotide sequence ID" value="NZ_JACJUD010000001.1"/>
</dbReference>
<dbReference type="Proteomes" id="UP000542720">
    <property type="component" value="Unassembled WGS sequence"/>
</dbReference>
<comment type="caution">
    <text evidence="1">The sequence shown here is derived from an EMBL/GenBank/DDBJ whole genome shotgun (WGS) entry which is preliminary data.</text>
</comment>
<name>A0A7W4LJ48_9GAMM</name>
<sequence length="289" mass="31940">MTAAALILEDTLTRLVLRPDLGGSIANWSLRNSGLPLLRHADRTALEAATPRRLGCFPLLPWSNRIDQGGFANPDAWLDLTPNSDDPYPIHGTAWQQAWSVVEQSRQQVLLRLDSEEPFAYSAEQRIHLDGGRLSIELQVTHRAAAPAWYGLGLHPYFPRTANTQLHAPAAGVWQGVGAALPSELTPLPSGWDFHGLQRLPAERVDHAFSGWNGQCRIHQPDLGYDLDCSASHCAYYLLFTPPGQGFFCIEPVSHPINAHHLPGRPGLRLLTAGQTARLNWHMACRLLD</sequence>
<reference evidence="1 2" key="1">
    <citation type="submission" date="2020-08" db="EMBL/GenBank/DDBJ databases">
        <authorList>
            <person name="Kim C.M."/>
        </authorList>
    </citation>
    <scope>NUCLEOTIDE SEQUENCE [LARGE SCALE GENOMIC DNA]</scope>
    <source>
        <strain evidence="1 2">UL070</strain>
    </source>
</reference>
<dbReference type="GO" id="GO:0030246">
    <property type="term" value="F:carbohydrate binding"/>
    <property type="evidence" value="ECO:0007669"/>
    <property type="project" value="InterPro"/>
</dbReference>
<keyword evidence="2" id="KW-1185">Reference proteome</keyword>
<organism evidence="1 2">
    <name type="scientific">Aquipseudomonas ullengensis</name>
    <dbReference type="NCBI Taxonomy" id="2759166"/>
    <lineage>
        <taxon>Bacteria</taxon>
        <taxon>Pseudomonadati</taxon>
        <taxon>Pseudomonadota</taxon>
        <taxon>Gammaproteobacteria</taxon>
        <taxon>Pseudomonadales</taxon>
        <taxon>Pseudomonadaceae</taxon>
        <taxon>Aquipseudomonas</taxon>
    </lineage>
</organism>
<dbReference type="EMBL" id="JACJUD010000001">
    <property type="protein sequence ID" value="MBB2493987.1"/>
    <property type="molecule type" value="Genomic_DNA"/>
</dbReference>